<sequence>KRKSPPTKIHETNSLEDYGKKFHIQTDEKSRKNSDTFSSDVDEISSNNLSDLIEADDADDDGDEDEDDLDEDLLGDENRNQILKITESPLSDIEDNDHNLPNKRQKTLQPHSYMSLYEKYHNQQHDHNSNPNTFAMMAMNLSQELLRQQYQEYLLLESKKRNLSQCNSPNSDLLRSTSVINNNNNNNNVLHNNNN</sequence>
<dbReference type="AlphaFoldDB" id="A0A1B6GTT9"/>
<organism evidence="2">
    <name type="scientific">Cuerna arida</name>
    <dbReference type="NCBI Taxonomy" id="1464854"/>
    <lineage>
        <taxon>Eukaryota</taxon>
        <taxon>Metazoa</taxon>
        <taxon>Ecdysozoa</taxon>
        <taxon>Arthropoda</taxon>
        <taxon>Hexapoda</taxon>
        <taxon>Insecta</taxon>
        <taxon>Pterygota</taxon>
        <taxon>Neoptera</taxon>
        <taxon>Paraneoptera</taxon>
        <taxon>Hemiptera</taxon>
        <taxon>Auchenorrhyncha</taxon>
        <taxon>Membracoidea</taxon>
        <taxon>Cicadellidae</taxon>
        <taxon>Cicadellinae</taxon>
        <taxon>Proconiini</taxon>
        <taxon>Cuerna</taxon>
    </lineage>
</organism>
<gene>
    <name evidence="2" type="ORF">g.33</name>
</gene>
<evidence type="ECO:0000256" key="1">
    <source>
        <dbReference type="SAM" id="MobiDB-lite"/>
    </source>
</evidence>
<feature type="non-terminal residue" evidence="2">
    <location>
        <position position="195"/>
    </location>
</feature>
<feature type="compositionally biased region" description="Polar residues" evidence="1">
    <location>
        <begin position="35"/>
        <end position="50"/>
    </location>
</feature>
<accession>A0A1B6GTT9</accession>
<feature type="compositionally biased region" description="Basic and acidic residues" evidence="1">
    <location>
        <begin position="8"/>
        <end position="34"/>
    </location>
</feature>
<reference evidence="2" key="1">
    <citation type="submission" date="2015-11" db="EMBL/GenBank/DDBJ databases">
        <title>De novo transcriptome assembly of four potential Pierce s Disease insect vectors from Arizona vineyards.</title>
        <authorList>
            <person name="Tassone E.E."/>
        </authorList>
    </citation>
    <scope>NUCLEOTIDE SEQUENCE</scope>
</reference>
<dbReference type="EMBL" id="GECZ01004006">
    <property type="protein sequence ID" value="JAS65763.1"/>
    <property type="molecule type" value="Transcribed_RNA"/>
</dbReference>
<name>A0A1B6GTT9_9HEMI</name>
<proteinExistence type="predicted"/>
<feature type="region of interest" description="Disordered" evidence="1">
    <location>
        <begin position="1"/>
        <end position="105"/>
    </location>
</feature>
<evidence type="ECO:0000313" key="2">
    <source>
        <dbReference type="EMBL" id="JAS65763.1"/>
    </source>
</evidence>
<feature type="non-terminal residue" evidence="2">
    <location>
        <position position="1"/>
    </location>
</feature>
<feature type="compositionally biased region" description="Acidic residues" evidence="1">
    <location>
        <begin position="53"/>
        <end position="75"/>
    </location>
</feature>
<protein>
    <submittedName>
        <fullName evidence="2">Uncharacterized protein</fullName>
    </submittedName>
</protein>